<feature type="compositionally biased region" description="Pro residues" evidence="1">
    <location>
        <begin position="174"/>
        <end position="183"/>
    </location>
</feature>
<evidence type="ECO:0000313" key="3">
    <source>
        <dbReference type="EMBL" id="PZQ48810.1"/>
    </source>
</evidence>
<feature type="region of interest" description="Disordered" evidence="1">
    <location>
        <begin position="131"/>
        <end position="220"/>
    </location>
</feature>
<feature type="transmembrane region" description="Helical" evidence="2">
    <location>
        <begin position="12"/>
        <end position="30"/>
    </location>
</feature>
<keyword evidence="2" id="KW-1133">Transmembrane helix</keyword>
<organism evidence="3 4">
    <name type="scientific">Rhodovulum sulfidophilum</name>
    <name type="common">Rhodobacter sulfidophilus</name>
    <dbReference type="NCBI Taxonomy" id="35806"/>
    <lineage>
        <taxon>Bacteria</taxon>
        <taxon>Pseudomonadati</taxon>
        <taxon>Pseudomonadota</taxon>
        <taxon>Alphaproteobacteria</taxon>
        <taxon>Rhodobacterales</taxon>
        <taxon>Paracoccaceae</taxon>
        <taxon>Rhodovulum</taxon>
    </lineage>
</organism>
<dbReference type="CDD" id="cd16430">
    <property type="entry name" value="TraB"/>
    <property type="match status" value="1"/>
</dbReference>
<dbReference type="EMBL" id="QFPW01000010">
    <property type="protein sequence ID" value="PZQ48810.1"/>
    <property type="molecule type" value="Genomic_DNA"/>
</dbReference>
<sequence length="453" mass="46683">MSFSISNQHKKYAVYAVCAALGLGLFWAIASARKSAKPPEVLNPISESFTGGVDTRSVSLDALARQVDELRASLSQNGRSVSDTMEGITATLSALTDQVAQMQGQAPLTGDPTGMSGRMAALEEALRGLQDERQTGGAVATGPVLPAAPAPRSEDGETEGAEATRPGRGVIAPPAAPAAPAPAQPTARERDQNPALLYQPAPSVPGQRQAEGRGGRGEADAAGQIRVYAAPEPDPAEKKAAEPKIPPLRIPPGSIITTFLLTGVDAPTGVQASGQPMPVLMRIKREAIMPNNAYADVVDCFLLGGAYGDLASERVIIRGETASCTLWDGSIFDGAAKFYAAGEDGKLGIHGNLVSRSGQAIANAAKAGFAQGITQAIGNSAIGDSASVGTVLSGGALGASSSAFDKIAEYYIDLAEQAHPVIEVANGRWVDVVLTETLEVSFEEETEGGRRDG</sequence>
<protein>
    <recommendedName>
        <fullName evidence="5">Conjugal transfer protein TraB</fullName>
    </recommendedName>
</protein>
<feature type="compositionally biased region" description="Basic and acidic residues" evidence="1">
    <location>
        <begin position="210"/>
        <end position="219"/>
    </location>
</feature>
<accession>A0A2W5QBN0</accession>
<evidence type="ECO:0008006" key="5">
    <source>
        <dbReference type="Google" id="ProtNLM"/>
    </source>
</evidence>
<dbReference type="AlphaFoldDB" id="A0A2W5QBN0"/>
<keyword evidence="2" id="KW-0472">Membrane</keyword>
<keyword evidence="2" id="KW-0812">Transmembrane</keyword>
<dbReference type="Pfam" id="PF03743">
    <property type="entry name" value="TrbI"/>
    <property type="match status" value="1"/>
</dbReference>
<evidence type="ECO:0000256" key="2">
    <source>
        <dbReference type="SAM" id="Phobius"/>
    </source>
</evidence>
<name>A0A2W5QBN0_RHOSU</name>
<dbReference type="Proteomes" id="UP000249185">
    <property type="component" value="Unassembled WGS sequence"/>
</dbReference>
<gene>
    <name evidence="3" type="ORF">DI556_13425</name>
</gene>
<evidence type="ECO:0000313" key="4">
    <source>
        <dbReference type="Proteomes" id="UP000249185"/>
    </source>
</evidence>
<proteinExistence type="predicted"/>
<comment type="caution">
    <text evidence="3">The sequence shown here is derived from an EMBL/GenBank/DDBJ whole genome shotgun (WGS) entry which is preliminary data.</text>
</comment>
<dbReference type="InterPro" id="IPR005498">
    <property type="entry name" value="T4SS_VirB10/TraB/TrbI"/>
</dbReference>
<reference evidence="3 4" key="1">
    <citation type="submission" date="2017-08" db="EMBL/GenBank/DDBJ databases">
        <title>Infants hospitalized years apart are colonized by the same room-sourced microbial strains.</title>
        <authorList>
            <person name="Brooks B."/>
            <person name="Olm M.R."/>
            <person name="Firek B.A."/>
            <person name="Baker R."/>
            <person name="Thomas B.C."/>
            <person name="Morowitz M.J."/>
            <person name="Banfield J.F."/>
        </authorList>
    </citation>
    <scope>NUCLEOTIDE SEQUENCE [LARGE SCALE GENOMIC DNA]</scope>
    <source>
        <strain evidence="3">S2_005_002_R2_34</strain>
    </source>
</reference>
<evidence type="ECO:0000256" key="1">
    <source>
        <dbReference type="SAM" id="MobiDB-lite"/>
    </source>
</evidence>